<proteinExistence type="predicted"/>
<sequence>MASSFGGAPNKITKHRGKMQVAMQAVKPAAGILKKLSHSEKNSLDLDRGWEQQSAQQLEHHQWGLAGQGQYGSRAGSAKDVGFAFAPSLVELDGGAGAGAGVGAGAAGGAGGGLGMGAMGALGSNSSSNTTTVVRTKFQHGRSASQASTGSTSRGAFVHPFQQTPRTSTPPLSYAASLASFDNARDYSPTITENDNDDDDLTHPPSLLHHPPPPTLSQSNLRRPSLASQRTSSLSDITSPPAAPLRVITGRTTPALARRGPGSLAAAASQSDLHLHLTLDSPIAGTSAAAVIAPSIKSPTSSLSAAPMSPLRSSLEAVGFPRLRSRSELEPIVRPADVREARRRFEERERAKEEKHDREMIRKRERRDNKQASKIERESRKSSVSEVDEHRHNPGKPKRPLASRKSGTPSSASATVSASSAGGSTTQGFWPGPNSSRDALRDELNEKQAAGAGFASRKYESVPDGQLSPPVFGPAPPPGVGDVRFEQARPRRSSNAKRKTQGMWQNFMLWLRTKILRMSGK</sequence>
<feature type="compositionally biased region" description="Polar residues" evidence="1">
    <location>
        <begin position="218"/>
        <end position="238"/>
    </location>
</feature>
<dbReference type="AlphaFoldDB" id="A0AA40EUL9"/>
<evidence type="ECO:0000313" key="2">
    <source>
        <dbReference type="EMBL" id="KAK0745790.1"/>
    </source>
</evidence>
<organism evidence="2 3">
    <name type="scientific">Schizothecium vesticola</name>
    <dbReference type="NCBI Taxonomy" id="314040"/>
    <lineage>
        <taxon>Eukaryota</taxon>
        <taxon>Fungi</taxon>
        <taxon>Dikarya</taxon>
        <taxon>Ascomycota</taxon>
        <taxon>Pezizomycotina</taxon>
        <taxon>Sordariomycetes</taxon>
        <taxon>Sordariomycetidae</taxon>
        <taxon>Sordariales</taxon>
        <taxon>Schizotheciaceae</taxon>
        <taxon>Schizothecium</taxon>
    </lineage>
</organism>
<evidence type="ECO:0000313" key="3">
    <source>
        <dbReference type="Proteomes" id="UP001172155"/>
    </source>
</evidence>
<dbReference type="Proteomes" id="UP001172155">
    <property type="component" value="Unassembled WGS sequence"/>
</dbReference>
<feature type="compositionally biased region" description="Low complexity" evidence="1">
    <location>
        <begin position="406"/>
        <end position="428"/>
    </location>
</feature>
<accession>A0AA40EUL9</accession>
<feature type="region of interest" description="Disordered" evidence="1">
    <location>
        <begin position="186"/>
        <end position="247"/>
    </location>
</feature>
<keyword evidence="3" id="KW-1185">Reference proteome</keyword>
<reference evidence="2" key="1">
    <citation type="submission" date="2023-06" db="EMBL/GenBank/DDBJ databases">
        <title>Genome-scale phylogeny and comparative genomics of the fungal order Sordariales.</title>
        <authorList>
            <consortium name="Lawrence Berkeley National Laboratory"/>
            <person name="Hensen N."/>
            <person name="Bonometti L."/>
            <person name="Westerberg I."/>
            <person name="Brannstrom I.O."/>
            <person name="Guillou S."/>
            <person name="Cros-Aarteil S."/>
            <person name="Calhoun S."/>
            <person name="Haridas S."/>
            <person name="Kuo A."/>
            <person name="Mondo S."/>
            <person name="Pangilinan J."/>
            <person name="Riley R."/>
            <person name="LaButti K."/>
            <person name="Andreopoulos B."/>
            <person name="Lipzen A."/>
            <person name="Chen C."/>
            <person name="Yanf M."/>
            <person name="Daum C."/>
            <person name="Ng V."/>
            <person name="Clum A."/>
            <person name="Steindorff A."/>
            <person name="Ohm R."/>
            <person name="Martin F."/>
            <person name="Silar P."/>
            <person name="Natvig D."/>
            <person name="Lalanne C."/>
            <person name="Gautier V."/>
            <person name="Ament-velasquez S.L."/>
            <person name="Kruys A."/>
            <person name="Hutchinson M.I."/>
            <person name="Powell A.J."/>
            <person name="Barry K."/>
            <person name="Miller A.N."/>
            <person name="Grigoriev I.V."/>
            <person name="Debuchy R."/>
            <person name="Gladieux P."/>
            <person name="Thoren M.H."/>
            <person name="Johannesson H."/>
        </authorList>
    </citation>
    <scope>NUCLEOTIDE SEQUENCE</scope>
    <source>
        <strain evidence="2">SMH3187-1</strain>
    </source>
</reference>
<feature type="compositionally biased region" description="Polar residues" evidence="1">
    <location>
        <begin position="142"/>
        <end position="154"/>
    </location>
</feature>
<feature type="region of interest" description="Disordered" evidence="1">
    <location>
        <begin position="344"/>
        <end position="500"/>
    </location>
</feature>
<dbReference type="EMBL" id="JAUKUD010000004">
    <property type="protein sequence ID" value="KAK0745790.1"/>
    <property type="molecule type" value="Genomic_DNA"/>
</dbReference>
<protein>
    <submittedName>
        <fullName evidence="2">Uncharacterized protein</fullName>
    </submittedName>
</protein>
<name>A0AA40EUL9_9PEZI</name>
<evidence type="ECO:0000256" key="1">
    <source>
        <dbReference type="SAM" id="MobiDB-lite"/>
    </source>
</evidence>
<comment type="caution">
    <text evidence="2">The sequence shown here is derived from an EMBL/GenBank/DDBJ whole genome shotgun (WGS) entry which is preliminary data.</text>
</comment>
<feature type="compositionally biased region" description="Polar residues" evidence="1">
    <location>
        <begin position="161"/>
        <end position="171"/>
    </location>
</feature>
<feature type="compositionally biased region" description="Basic residues" evidence="1">
    <location>
        <begin position="393"/>
        <end position="402"/>
    </location>
</feature>
<feature type="compositionally biased region" description="Basic and acidic residues" evidence="1">
    <location>
        <begin position="344"/>
        <end position="392"/>
    </location>
</feature>
<feature type="compositionally biased region" description="Basic residues" evidence="1">
    <location>
        <begin position="490"/>
        <end position="500"/>
    </location>
</feature>
<gene>
    <name evidence="2" type="ORF">B0T18DRAFT_137191</name>
</gene>
<feature type="region of interest" description="Disordered" evidence="1">
    <location>
        <begin position="138"/>
        <end position="173"/>
    </location>
</feature>